<dbReference type="Pfam" id="PF08148">
    <property type="entry name" value="DSHCT"/>
    <property type="match status" value="1"/>
</dbReference>
<keyword evidence="2" id="KW-0378">Hydrolase</keyword>
<dbReference type="EMBL" id="MN738852">
    <property type="protein sequence ID" value="QHT28127.1"/>
    <property type="molecule type" value="Genomic_DNA"/>
</dbReference>
<dbReference type="InterPro" id="IPR014001">
    <property type="entry name" value="Helicase_ATP-bd"/>
</dbReference>
<evidence type="ECO:0000313" key="7">
    <source>
        <dbReference type="EMBL" id="QHT28127.1"/>
    </source>
</evidence>
<keyword evidence="4" id="KW-0067">ATP-binding</keyword>
<keyword evidence="1" id="KW-0547">Nucleotide-binding</keyword>
<accession>A0A6C0EFZ1</accession>
<dbReference type="PANTHER" id="PTHR12131">
    <property type="entry name" value="ATP-DEPENDENT RNA AND DNA HELICASE"/>
    <property type="match status" value="1"/>
</dbReference>
<dbReference type="Gene3D" id="1.10.3380.30">
    <property type="match status" value="1"/>
</dbReference>
<dbReference type="GO" id="GO:0016787">
    <property type="term" value="F:hydrolase activity"/>
    <property type="evidence" value="ECO:0007669"/>
    <property type="project" value="UniProtKB-KW"/>
</dbReference>
<reference evidence="7" key="1">
    <citation type="journal article" date="2020" name="Nature">
        <title>Giant virus diversity and host interactions through global metagenomics.</title>
        <authorList>
            <person name="Schulz F."/>
            <person name="Roux S."/>
            <person name="Paez-Espino D."/>
            <person name="Jungbluth S."/>
            <person name="Walsh D.A."/>
            <person name="Denef V.J."/>
            <person name="McMahon K.D."/>
            <person name="Konstantinidis K.T."/>
            <person name="Eloe-Fadrosh E.A."/>
            <person name="Kyrpides N.C."/>
            <person name="Woyke T."/>
        </authorList>
    </citation>
    <scope>NUCLEOTIDE SEQUENCE</scope>
    <source>
        <strain evidence="7">GVMAG-M-3300001348-25</strain>
    </source>
</reference>
<dbReference type="GO" id="GO:0004386">
    <property type="term" value="F:helicase activity"/>
    <property type="evidence" value="ECO:0007669"/>
    <property type="project" value="UniProtKB-KW"/>
</dbReference>
<dbReference type="InterPro" id="IPR027417">
    <property type="entry name" value="P-loop_NTPase"/>
</dbReference>
<dbReference type="PANTHER" id="PTHR12131:SF1">
    <property type="entry name" value="ATP-DEPENDENT RNA HELICASE SUPV3L1, MITOCHONDRIAL-RELATED"/>
    <property type="match status" value="1"/>
</dbReference>
<dbReference type="Pfam" id="PF00270">
    <property type="entry name" value="DEAD"/>
    <property type="match status" value="1"/>
</dbReference>
<feature type="domain" description="Helicase C-terminal" evidence="6">
    <location>
        <begin position="316"/>
        <end position="490"/>
    </location>
</feature>
<evidence type="ECO:0000256" key="3">
    <source>
        <dbReference type="ARBA" id="ARBA00022806"/>
    </source>
</evidence>
<dbReference type="PROSITE" id="PS51192">
    <property type="entry name" value="HELICASE_ATP_BIND_1"/>
    <property type="match status" value="1"/>
</dbReference>
<evidence type="ECO:0000256" key="2">
    <source>
        <dbReference type="ARBA" id="ARBA00022801"/>
    </source>
</evidence>
<dbReference type="InterPro" id="IPR012961">
    <property type="entry name" value="Ski2/MTR4_C"/>
</dbReference>
<dbReference type="Pfam" id="PF00271">
    <property type="entry name" value="Helicase_C"/>
    <property type="match status" value="1"/>
</dbReference>
<evidence type="ECO:0000256" key="4">
    <source>
        <dbReference type="ARBA" id="ARBA00022840"/>
    </source>
</evidence>
<dbReference type="Gene3D" id="3.40.50.300">
    <property type="entry name" value="P-loop containing nucleotide triphosphate hydrolases"/>
    <property type="match status" value="2"/>
</dbReference>
<dbReference type="InterPro" id="IPR050699">
    <property type="entry name" value="RNA-DNA_Helicase"/>
</dbReference>
<name>A0A6C0EFZ1_9ZZZZ</name>
<keyword evidence="3" id="KW-0347">Helicase</keyword>
<proteinExistence type="predicted"/>
<dbReference type="SMART" id="SM00487">
    <property type="entry name" value="DEXDc"/>
    <property type="match status" value="1"/>
</dbReference>
<evidence type="ECO:0000259" key="5">
    <source>
        <dbReference type="PROSITE" id="PS51192"/>
    </source>
</evidence>
<dbReference type="GO" id="GO:0005524">
    <property type="term" value="F:ATP binding"/>
    <property type="evidence" value="ECO:0007669"/>
    <property type="project" value="UniProtKB-KW"/>
</dbReference>
<dbReference type="InterPro" id="IPR001650">
    <property type="entry name" value="Helicase_C-like"/>
</dbReference>
<evidence type="ECO:0000256" key="1">
    <source>
        <dbReference type="ARBA" id="ARBA00022741"/>
    </source>
</evidence>
<protein>
    <recommendedName>
        <fullName evidence="8">Helicase ATP-binding domain-containing protein</fullName>
    </recommendedName>
</protein>
<evidence type="ECO:0000259" key="6">
    <source>
        <dbReference type="PROSITE" id="PS51194"/>
    </source>
</evidence>
<dbReference type="PROSITE" id="PS51194">
    <property type="entry name" value="HELICASE_CTER"/>
    <property type="match status" value="1"/>
</dbReference>
<organism evidence="7">
    <name type="scientific">viral metagenome</name>
    <dbReference type="NCBI Taxonomy" id="1070528"/>
    <lineage>
        <taxon>unclassified sequences</taxon>
        <taxon>metagenomes</taxon>
        <taxon>organismal metagenomes</taxon>
    </lineage>
</organism>
<dbReference type="GO" id="GO:0003676">
    <property type="term" value="F:nucleic acid binding"/>
    <property type="evidence" value="ECO:0007669"/>
    <property type="project" value="InterPro"/>
</dbReference>
<evidence type="ECO:0008006" key="8">
    <source>
        <dbReference type="Google" id="ProtNLM"/>
    </source>
</evidence>
<dbReference type="InterPro" id="IPR011545">
    <property type="entry name" value="DEAD/DEAH_box_helicase_dom"/>
</dbReference>
<feature type="domain" description="Helicase ATP-binding" evidence="5">
    <location>
        <begin position="37"/>
        <end position="209"/>
    </location>
</feature>
<sequence length="824" mass="95503">MVKICNKPYDENEEISKYTEYFEDFPFQLSDFQKYAIQGIVEKQHVLVTAHTGSGKTLPAEFAIKHFTKQGKKVIYTSPIKALSNQKFYEFSKAFPDISFGILTGDIKFNPEADVLIMTTEILQNTLYLQNYKNEKSNELLMFEMDMENDLGCVIFDEIHYINDKDRGKVWEETIMMLPHQIQMVMLSATIDKPEKFAKWCEDQKKTKNVYLASTDHRVVPLHHHLYVTAPEHLYKQISTKSEIEETRKQMDVLMPIRSPGKGYHEESYLKSHRLLQKIEKHKTFISPNFVLNQVVKHCKNNEMLPAIAFVFSRKNVEKYADGIGEIVIDDMFPVPEVIERECEHIIRKLPNYKEYLNLPEYQKMVKLISKGIAIHHSGVMPILREMVELLFAKGFIKLLFATETFAVGLNMPTKSVIFTGVSKFSSETSGMRHLYSHEYTQMAGRAGRRGLDKIGHVIHCMNMYRQNTPTTNEMKQMLSGIPQTLVSKFSINCNLLLSIFQNIHETDSDNLTGHISKSMLYNEIQKQTQHTKEEFEKCNETYQKRETLLNTNDMGALEEYNNIKITLSGLQNKKRKVAQRSMENIEANYGKRWKPLLQQYDNLMKTKNELINLKNQLEYGECYIQNTMNHYLNFLEQCGCIEITNNTYKLTIKGEICSMIKEGPGLLLGEHVYENKMNNFSLSEIAGILSVFTPIKVNQDMKMQRSNTNNLILNDYIGELNTNCIDKYSDVYQEDLQFDIIQEVMDWINAETEQECKQILFSLQEEKEVFIGEFVKALLKINHISLELESACNILGNVQLANTFNGITEKTLKYVATNQSLYI</sequence>
<dbReference type="AlphaFoldDB" id="A0A6C0EFZ1"/>
<dbReference type="SMART" id="SM00490">
    <property type="entry name" value="HELICc"/>
    <property type="match status" value="1"/>
</dbReference>
<dbReference type="CDD" id="cd18795">
    <property type="entry name" value="SF2_C_Ski2"/>
    <property type="match status" value="1"/>
</dbReference>
<dbReference type="SUPFAM" id="SSF52540">
    <property type="entry name" value="P-loop containing nucleoside triphosphate hydrolases"/>
    <property type="match status" value="1"/>
</dbReference>